<feature type="region of interest" description="Disordered" evidence="1">
    <location>
        <begin position="1"/>
        <end position="133"/>
    </location>
</feature>
<comment type="caution">
    <text evidence="2">The sequence shown here is derived from an EMBL/GenBank/DDBJ whole genome shotgun (WGS) entry which is preliminary data.</text>
</comment>
<feature type="compositionally biased region" description="Basic and acidic residues" evidence="1">
    <location>
        <begin position="21"/>
        <end position="34"/>
    </location>
</feature>
<feature type="region of interest" description="Disordered" evidence="1">
    <location>
        <begin position="145"/>
        <end position="176"/>
    </location>
</feature>
<feature type="compositionally biased region" description="Basic and acidic residues" evidence="1">
    <location>
        <begin position="61"/>
        <end position="80"/>
    </location>
</feature>
<dbReference type="AlphaFoldDB" id="V4R3R0"/>
<keyword evidence="3" id="KW-1185">Reference proteome</keyword>
<dbReference type="EMBL" id="AWXZ01000014">
    <property type="protein sequence ID" value="ESR26587.1"/>
    <property type="molecule type" value="Genomic_DNA"/>
</dbReference>
<accession>V4R3R0</accession>
<dbReference type="STRING" id="631454.N177_0806"/>
<feature type="compositionally biased region" description="Basic and acidic residues" evidence="1">
    <location>
        <begin position="188"/>
        <end position="198"/>
    </location>
</feature>
<feature type="compositionally biased region" description="Basic and acidic residues" evidence="1">
    <location>
        <begin position="98"/>
        <end position="124"/>
    </location>
</feature>
<feature type="compositionally biased region" description="Basic and acidic residues" evidence="1">
    <location>
        <begin position="1"/>
        <end position="11"/>
    </location>
</feature>
<evidence type="ECO:0000313" key="3">
    <source>
        <dbReference type="Proteomes" id="UP000017819"/>
    </source>
</evidence>
<feature type="compositionally biased region" description="Basic and acidic residues" evidence="1">
    <location>
        <begin position="44"/>
        <end position="53"/>
    </location>
</feature>
<proteinExistence type="predicted"/>
<sequence length="282" mass="32646">MHDELEEHQERQFAGNSSNRAQRDADAHREERAGRRGVAQIGQHRVDRLRRAPLEIGGQHAGERRQDEGVQEDPPRDLQRQRPLGHRLPGGQGHHERHQREHQRAVEAEDQRRRHGRRGPECRQRQARPHIAHVRVSASRTLYRRSPATARERIAHEGRDHEHDARRGGRGDHEGPLLQLLERRLGDQLEEQRGKREVDDEGVEPGEPFRRVPDELPGDEAEQDQAEERRRKRYDLLQEGLRLKGFGRGWRNVGRRAAASPSPTSVAVQPMRKILSKKSRMA</sequence>
<protein>
    <submittedName>
        <fullName evidence="2">Uncharacterized protein</fullName>
    </submittedName>
</protein>
<feature type="region of interest" description="Disordered" evidence="1">
    <location>
        <begin position="188"/>
        <end position="229"/>
    </location>
</feature>
<name>V4R3R0_9HYPH</name>
<evidence type="ECO:0000256" key="1">
    <source>
        <dbReference type="SAM" id="MobiDB-lite"/>
    </source>
</evidence>
<dbReference type="Proteomes" id="UP000017819">
    <property type="component" value="Unassembled WGS sequence"/>
</dbReference>
<gene>
    <name evidence="2" type="ORF">N177_0806</name>
</gene>
<feature type="compositionally biased region" description="Acidic residues" evidence="1">
    <location>
        <begin position="216"/>
        <end position="225"/>
    </location>
</feature>
<reference evidence="2 3" key="1">
    <citation type="journal article" date="2014" name="Genome Announc.">
        <title>Draft Genome Sequence of Lutibaculum baratangense Strain AMV1T, Isolated from a Mud Volcano in Andamans, India.</title>
        <authorList>
            <person name="Singh A."/>
            <person name="Sreenivas A."/>
            <person name="Sathyanarayana Reddy G."/>
            <person name="Pinnaka A.K."/>
            <person name="Shivaji S."/>
        </authorList>
    </citation>
    <scope>NUCLEOTIDE SEQUENCE [LARGE SCALE GENOMIC DNA]</scope>
    <source>
        <strain evidence="2 3">AMV1</strain>
    </source>
</reference>
<organism evidence="2 3">
    <name type="scientific">Lutibaculum baratangense AMV1</name>
    <dbReference type="NCBI Taxonomy" id="631454"/>
    <lineage>
        <taxon>Bacteria</taxon>
        <taxon>Pseudomonadati</taxon>
        <taxon>Pseudomonadota</taxon>
        <taxon>Alphaproteobacteria</taxon>
        <taxon>Hyphomicrobiales</taxon>
        <taxon>Tepidamorphaceae</taxon>
        <taxon>Lutibaculum</taxon>
    </lineage>
</organism>
<feature type="compositionally biased region" description="Basic and acidic residues" evidence="1">
    <location>
        <begin position="150"/>
        <end position="176"/>
    </location>
</feature>
<evidence type="ECO:0000313" key="2">
    <source>
        <dbReference type="EMBL" id="ESR26587.1"/>
    </source>
</evidence>